<feature type="transmembrane region" description="Helical" evidence="1">
    <location>
        <begin position="244"/>
        <end position="265"/>
    </location>
</feature>
<keyword evidence="1" id="KW-0812">Transmembrane</keyword>
<dbReference type="STRING" id="1802505.A3D01_05725"/>
<dbReference type="EMBL" id="MGGR01000011">
    <property type="protein sequence ID" value="OGM33892.1"/>
    <property type="molecule type" value="Genomic_DNA"/>
</dbReference>
<keyword evidence="1" id="KW-1133">Transmembrane helix</keyword>
<evidence type="ECO:0000256" key="1">
    <source>
        <dbReference type="SAM" id="Phobius"/>
    </source>
</evidence>
<evidence type="ECO:0000313" key="2">
    <source>
        <dbReference type="EMBL" id="OGM33892.1"/>
    </source>
</evidence>
<feature type="transmembrane region" description="Helical" evidence="1">
    <location>
        <begin position="374"/>
        <end position="395"/>
    </location>
</feature>
<proteinExistence type="predicted"/>
<sequence length="422" mass="48522">MKKYLLIYLAAAIIFLAHYAFSGQAIYGDGIDYWVYLPSIYFDHDIDFENQYKHIFSPANNNKYSSESAPDILKTRYTSIGKTDNPHPPGTAIFWFPAFLLADIASIILGLARNGYAHVYQILAGLWSILLIVFALRLNELLVFKFTKDGKISFLTTIALFFTTPLLYYGSYDVLNSHFASFFLSSLFWYLLLIRPIELKSLLLLGSVVGLATLVRLQDALLIVSASVYLYLKYKNPVLKILTLSLTGLLLILPLACLWMYLYGIPLPETYTAFGRGEWLKFGSLFHPTYGFFFRTPFLLVSLIGIKIFIPKERKVFWVFFTLFILQFLLITFQGGWDAPSYGGRMYISTLTFFAVLIAYTLNWIKQKWNFKIAVVVVIFFVILNIISITSFVLFEKEVNSGRKRGLEEQTQQKLEQLLKRQ</sequence>
<gene>
    <name evidence="2" type="ORF">A3D01_05725</name>
</gene>
<keyword evidence="1" id="KW-0472">Membrane</keyword>
<protein>
    <recommendedName>
        <fullName evidence="4">Glycosyltransferase RgtA/B/C/D-like domain-containing protein</fullName>
    </recommendedName>
</protein>
<evidence type="ECO:0000313" key="3">
    <source>
        <dbReference type="Proteomes" id="UP000177169"/>
    </source>
</evidence>
<accession>A0A1F7Z2S8</accession>
<organism evidence="2 3">
    <name type="scientific">Candidatus Woesebacteria bacterium RIFCSPHIGHO2_02_FULL_39_13</name>
    <dbReference type="NCBI Taxonomy" id="1802505"/>
    <lineage>
        <taxon>Bacteria</taxon>
        <taxon>Candidatus Woeseibacteriota</taxon>
    </lineage>
</organism>
<reference evidence="2 3" key="1">
    <citation type="journal article" date="2016" name="Nat. Commun.">
        <title>Thousands of microbial genomes shed light on interconnected biogeochemical processes in an aquifer system.</title>
        <authorList>
            <person name="Anantharaman K."/>
            <person name="Brown C.T."/>
            <person name="Hug L.A."/>
            <person name="Sharon I."/>
            <person name="Castelle C.J."/>
            <person name="Probst A.J."/>
            <person name="Thomas B.C."/>
            <person name="Singh A."/>
            <person name="Wilkins M.J."/>
            <person name="Karaoz U."/>
            <person name="Brodie E.L."/>
            <person name="Williams K.H."/>
            <person name="Hubbard S.S."/>
            <person name="Banfield J.F."/>
        </authorList>
    </citation>
    <scope>NUCLEOTIDE SEQUENCE [LARGE SCALE GENOMIC DNA]</scope>
</reference>
<feature type="transmembrane region" description="Helical" evidence="1">
    <location>
        <begin position="285"/>
        <end position="304"/>
    </location>
</feature>
<name>A0A1F7Z2S8_9BACT</name>
<evidence type="ECO:0008006" key="4">
    <source>
        <dbReference type="Google" id="ProtNLM"/>
    </source>
</evidence>
<comment type="caution">
    <text evidence="2">The sequence shown here is derived from an EMBL/GenBank/DDBJ whole genome shotgun (WGS) entry which is preliminary data.</text>
</comment>
<dbReference type="AlphaFoldDB" id="A0A1F7Z2S8"/>
<feature type="transmembrane region" description="Helical" evidence="1">
    <location>
        <begin position="179"/>
        <end position="197"/>
    </location>
</feature>
<feature type="transmembrane region" description="Helical" evidence="1">
    <location>
        <begin position="92"/>
        <end position="112"/>
    </location>
</feature>
<feature type="transmembrane region" description="Helical" evidence="1">
    <location>
        <begin position="342"/>
        <end position="362"/>
    </location>
</feature>
<feature type="transmembrane region" description="Helical" evidence="1">
    <location>
        <begin position="150"/>
        <end position="170"/>
    </location>
</feature>
<dbReference type="Proteomes" id="UP000177169">
    <property type="component" value="Unassembled WGS sequence"/>
</dbReference>
<feature type="transmembrane region" description="Helical" evidence="1">
    <location>
        <begin position="203"/>
        <end position="232"/>
    </location>
</feature>
<feature type="transmembrane region" description="Helical" evidence="1">
    <location>
        <begin position="119"/>
        <end position="138"/>
    </location>
</feature>
<feature type="transmembrane region" description="Helical" evidence="1">
    <location>
        <begin position="316"/>
        <end position="336"/>
    </location>
</feature>